<dbReference type="EMBL" id="VWXL01000047">
    <property type="protein sequence ID" value="MVB10681.1"/>
    <property type="molecule type" value="Genomic_DNA"/>
</dbReference>
<reference evidence="2 3" key="1">
    <citation type="submission" date="2019-09" db="EMBL/GenBank/DDBJ databases">
        <title>Genome sequence of Clostridium sp. EA1.</title>
        <authorList>
            <person name="Poehlein A."/>
            <person name="Bengelsdorf F.R."/>
            <person name="Daniel R."/>
        </authorList>
    </citation>
    <scope>NUCLEOTIDE SEQUENCE [LARGE SCALE GENOMIC DNA]</scope>
    <source>
        <strain evidence="2 3">EA1</strain>
    </source>
</reference>
<comment type="caution">
    <text evidence="2">The sequence shown here is derived from an EMBL/GenBank/DDBJ whole genome shotgun (WGS) entry which is preliminary data.</text>
</comment>
<evidence type="ECO:0000259" key="1">
    <source>
        <dbReference type="Pfam" id="PF00535"/>
    </source>
</evidence>
<organism evidence="2 3">
    <name type="scientific">Caproicibacter fermentans</name>
    <dbReference type="NCBI Taxonomy" id="2576756"/>
    <lineage>
        <taxon>Bacteria</taxon>
        <taxon>Bacillati</taxon>
        <taxon>Bacillota</taxon>
        <taxon>Clostridia</taxon>
        <taxon>Eubacteriales</taxon>
        <taxon>Acutalibacteraceae</taxon>
        <taxon>Caproicibacter</taxon>
    </lineage>
</organism>
<feature type="domain" description="Glycosyltransferase 2-like" evidence="1">
    <location>
        <begin position="7"/>
        <end position="136"/>
    </location>
</feature>
<dbReference type="RefSeq" id="WP_166525085.1">
    <property type="nucleotide sequence ID" value="NZ_VWXL01000047.1"/>
</dbReference>
<dbReference type="Proteomes" id="UP000469440">
    <property type="component" value="Unassembled WGS sequence"/>
</dbReference>
<keyword evidence="3" id="KW-1185">Reference proteome</keyword>
<protein>
    <submittedName>
        <fullName evidence="2">Glycosyl transferase family 2</fullName>
    </submittedName>
</protein>
<dbReference type="AlphaFoldDB" id="A0A6N8HXV4"/>
<dbReference type="Pfam" id="PF00535">
    <property type="entry name" value="Glycos_transf_2"/>
    <property type="match status" value="1"/>
</dbReference>
<keyword evidence="2" id="KW-0808">Transferase</keyword>
<accession>A0A6N8HXV4</accession>
<dbReference type="InterPro" id="IPR001173">
    <property type="entry name" value="Glyco_trans_2-like"/>
</dbReference>
<dbReference type="InterPro" id="IPR029044">
    <property type="entry name" value="Nucleotide-diphossugar_trans"/>
</dbReference>
<evidence type="ECO:0000313" key="3">
    <source>
        <dbReference type="Proteomes" id="UP000469440"/>
    </source>
</evidence>
<sequence>MKATELSLILPVKNVEEEIVGVLDFIQKQTESVSSELIVVDMGSTDRTVLQAVRRMKDMGLHGYVIQNGNSTASAALNTGIQKADGSYVSFVFARRLYENFISVYLETAKRTKADFVFGCTGREEARAAERRSLSSAILHRGGGQYLKNWVLHGSAIDISAVLIRRGFLLDRQIEFEESCRYGYSEEFIARCLLLSDSVVQAPVVLKRNEISELKRGKQKPAGTDIFQRVESVLRVADAVRTNCPGDTELLRLIERVRAPQAVMNAVDVLLREGNDIRSVRGCLQAFGYNHLLTVDRRMDPGLRKSILLWRFSPGLYRPK</sequence>
<dbReference type="SUPFAM" id="SSF53448">
    <property type="entry name" value="Nucleotide-diphospho-sugar transferases"/>
    <property type="match status" value="1"/>
</dbReference>
<dbReference type="Gene3D" id="3.90.550.10">
    <property type="entry name" value="Spore Coat Polysaccharide Biosynthesis Protein SpsA, Chain A"/>
    <property type="match status" value="1"/>
</dbReference>
<dbReference type="GO" id="GO:0016740">
    <property type="term" value="F:transferase activity"/>
    <property type="evidence" value="ECO:0007669"/>
    <property type="project" value="UniProtKB-KW"/>
</dbReference>
<proteinExistence type="predicted"/>
<evidence type="ECO:0000313" key="2">
    <source>
        <dbReference type="EMBL" id="MVB10681.1"/>
    </source>
</evidence>
<gene>
    <name evidence="2" type="ORF">CAFE_13770</name>
</gene>
<name>A0A6N8HXV4_9FIRM</name>